<organism evidence="3 4">
    <name type="scientific">Ficedula albicollis</name>
    <name type="common">Collared flycatcher</name>
    <name type="synonym">Muscicapa albicollis</name>
    <dbReference type="NCBI Taxonomy" id="59894"/>
    <lineage>
        <taxon>Eukaryota</taxon>
        <taxon>Metazoa</taxon>
        <taxon>Chordata</taxon>
        <taxon>Craniata</taxon>
        <taxon>Vertebrata</taxon>
        <taxon>Euteleostomi</taxon>
        <taxon>Archelosauria</taxon>
        <taxon>Archosauria</taxon>
        <taxon>Dinosauria</taxon>
        <taxon>Saurischia</taxon>
        <taxon>Theropoda</taxon>
        <taxon>Coelurosauria</taxon>
        <taxon>Aves</taxon>
        <taxon>Neognathae</taxon>
        <taxon>Neoaves</taxon>
        <taxon>Telluraves</taxon>
        <taxon>Australaves</taxon>
        <taxon>Passeriformes</taxon>
        <taxon>Muscicapidae</taxon>
        <taxon>Ficedula</taxon>
    </lineage>
</organism>
<evidence type="ECO:0008006" key="5">
    <source>
        <dbReference type="Google" id="ProtNLM"/>
    </source>
</evidence>
<evidence type="ECO:0000313" key="4">
    <source>
        <dbReference type="Proteomes" id="UP000016665"/>
    </source>
</evidence>
<comment type="subcellular location">
    <subcellularLocation>
        <location evidence="1">Endomembrane system</location>
        <topology evidence="1">Peripheral membrane protein</topology>
    </subcellularLocation>
</comment>
<feature type="region of interest" description="Disordered" evidence="2">
    <location>
        <begin position="161"/>
        <end position="184"/>
    </location>
</feature>
<dbReference type="AlphaFoldDB" id="U3KK37"/>
<dbReference type="PANTHER" id="PTHR23157:SF25">
    <property type="entry name" value="GRIP AND COILED-COIL DOMAIN-CONTAINING PROTEIN 1"/>
    <property type="match status" value="1"/>
</dbReference>
<evidence type="ECO:0000256" key="2">
    <source>
        <dbReference type="SAM" id="MobiDB-lite"/>
    </source>
</evidence>
<evidence type="ECO:0000256" key="1">
    <source>
        <dbReference type="ARBA" id="ARBA00004184"/>
    </source>
</evidence>
<keyword evidence="4" id="KW-1185">Reference proteome</keyword>
<reference evidence="3 4" key="1">
    <citation type="journal article" date="2012" name="Nature">
        <title>The genomic landscape of species divergence in Ficedula flycatchers.</title>
        <authorList>
            <person name="Ellegren H."/>
            <person name="Smeds L."/>
            <person name="Burri R."/>
            <person name="Olason P.I."/>
            <person name="Backstrom N."/>
            <person name="Kawakami T."/>
            <person name="Kunstner A."/>
            <person name="Makinen H."/>
            <person name="Nadachowska-Brzyska K."/>
            <person name="Qvarnstrom A."/>
            <person name="Uebbing S."/>
            <person name="Wolf J.B."/>
        </authorList>
    </citation>
    <scope>NUCLEOTIDE SEQUENCE [LARGE SCALE GENOMIC DNA]</scope>
</reference>
<evidence type="ECO:0000313" key="3">
    <source>
        <dbReference type="Ensembl" id="ENSFALP00000015391.2"/>
    </source>
</evidence>
<sequence length="201" mass="22963">MEKLRKLLQAAGKGSEEPREPEPPPGTGDGDKAPGGHCQQELRQLKEEFERYKARAQQVLKSKASEDVGLARELEEAREQLAELRDKHVQLQLATDDTEKRRRQELEAKKQELQQLQQLHRQELERCQLQFRERALRLEEEMHKQRDRALAVLAEKDRELQQLRALAPPHGPQQSGRDGAPGDLLVTVTACPGLRNLEALP</sequence>
<name>U3KK37_FICAL</name>
<dbReference type="GeneTree" id="ENSGT00940000153772"/>
<accession>U3KK37</accession>
<dbReference type="PANTHER" id="PTHR23157">
    <property type="entry name" value="GRIP AND COILED-COIL DOMAIN-CONTAINING PROTEIN 1"/>
    <property type="match status" value="1"/>
</dbReference>
<dbReference type="Proteomes" id="UP000016665">
    <property type="component" value="Chromosome 1A"/>
</dbReference>
<dbReference type="STRING" id="59894.ENSFALP00000015391"/>
<dbReference type="Ensembl" id="ENSFALT00000015456.2">
    <property type="protein sequence ID" value="ENSFALP00000015391.2"/>
    <property type="gene ID" value="ENSFALG00000014776.2"/>
</dbReference>
<reference evidence="3" key="2">
    <citation type="submission" date="2025-08" db="UniProtKB">
        <authorList>
            <consortium name="Ensembl"/>
        </authorList>
    </citation>
    <scope>IDENTIFICATION</scope>
</reference>
<dbReference type="InterPro" id="IPR051952">
    <property type="entry name" value="Golgi-autophagy_related"/>
</dbReference>
<dbReference type="eggNOG" id="ENOG502QQ2S">
    <property type="taxonomic scope" value="Eukaryota"/>
</dbReference>
<dbReference type="GO" id="GO:0005794">
    <property type="term" value="C:Golgi apparatus"/>
    <property type="evidence" value="ECO:0007669"/>
    <property type="project" value="TreeGrafter"/>
</dbReference>
<protein>
    <recommendedName>
        <fullName evidence="5">Golgin subfamily A conserved domain-containing protein</fullName>
    </recommendedName>
</protein>
<feature type="region of interest" description="Disordered" evidence="2">
    <location>
        <begin position="1"/>
        <end position="37"/>
    </location>
</feature>
<reference evidence="3" key="3">
    <citation type="submission" date="2025-09" db="UniProtKB">
        <authorList>
            <consortium name="Ensembl"/>
        </authorList>
    </citation>
    <scope>IDENTIFICATION</scope>
</reference>
<proteinExistence type="predicted"/>
<dbReference type="HOGENOM" id="CLU_1726428_0_0_1"/>